<dbReference type="InterPro" id="IPR036526">
    <property type="entry name" value="C-N_Hydrolase_sf"/>
</dbReference>
<evidence type="ECO:0000259" key="6">
    <source>
        <dbReference type="PROSITE" id="PS50263"/>
    </source>
</evidence>
<keyword evidence="2" id="KW-0378">Hydrolase</keyword>
<evidence type="ECO:0000313" key="8">
    <source>
        <dbReference type="Proteomes" id="UP001583177"/>
    </source>
</evidence>
<dbReference type="Pfam" id="PF00795">
    <property type="entry name" value="CN_hydrolase"/>
    <property type="match status" value="1"/>
</dbReference>
<name>A0ABR3W2J3_9PEZI</name>
<evidence type="ECO:0000313" key="7">
    <source>
        <dbReference type="EMBL" id="KAL1851672.1"/>
    </source>
</evidence>
<proteinExistence type="inferred from homology"/>
<dbReference type="Proteomes" id="UP001583177">
    <property type="component" value="Unassembled WGS sequence"/>
</dbReference>
<evidence type="ECO:0000256" key="5">
    <source>
        <dbReference type="SAM" id="SignalP"/>
    </source>
</evidence>
<comment type="caution">
    <text evidence="7">The sequence shown here is derived from an EMBL/GenBank/DDBJ whole genome shotgun (WGS) entry which is preliminary data.</text>
</comment>
<keyword evidence="8" id="KW-1185">Reference proteome</keyword>
<accession>A0ABR3W2J3</accession>
<keyword evidence="5" id="KW-0732">Signal</keyword>
<feature type="signal peptide" evidence="5">
    <location>
        <begin position="1"/>
        <end position="16"/>
    </location>
</feature>
<protein>
    <recommendedName>
        <fullName evidence="4">nitrilase</fullName>
        <ecNumber evidence="4">3.5.5.1</ecNumber>
    </recommendedName>
</protein>
<evidence type="ECO:0000256" key="4">
    <source>
        <dbReference type="ARBA" id="ARBA00039045"/>
    </source>
</evidence>
<dbReference type="InterPro" id="IPR044149">
    <property type="entry name" value="Nitrilases_CHs"/>
</dbReference>
<organism evidence="7 8">
    <name type="scientific">Diaporthe australafricana</name>
    <dbReference type="NCBI Taxonomy" id="127596"/>
    <lineage>
        <taxon>Eukaryota</taxon>
        <taxon>Fungi</taxon>
        <taxon>Dikarya</taxon>
        <taxon>Ascomycota</taxon>
        <taxon>Pezizomycotina</taxon>
        <taxon>Sordariomycetes</taxon>
        <taxon>Sordariomycetidae</taxon>
        <taxon>Diaporthales</taxon>
        <taxon>Diaporthaceae</taxon>
        <taxon>Diaporthe</taxon>
    </lineage>
</organism>
<evidence type="ECO:0000256" key="2">
    <source>
        <dbReference type="ARBA" id="ARBA00022801"/>
    </source>
</evidence>
<feature type="chain" id="PRO_5045713515" description="nitrilase" evidence="5">
    <location>
        <begin position="17"/>
        <end position="349"/>
    </location>
</feature>
<dbReference type="PANTHER" id="PTHR46044">
    <property type="entry name" value="NITRILASE"/>
    <property type="match status" value="1"/>
</dbReference>
<evidence type="ECO:0000256" key="3">
    <source>
        <dbReference type="ARBA" id="ARBA00036406"/>
    </source>
</evidence>
<dbReference type="PANTHER" id="PTHR46044:SF14">
    <property type="entry name" value="ARYLACETONITRILASE"/>
    <property type="match status" value="1"/>
</dbReference>
<dbReference type="InterPro" id="IPR003010">
    <property type="entry name" value="C-N_Hydrolase"/>
</dbReference>
<dbReference type="EC" id="3.5.5.1" evidence="4"/>
<dbReference type="EMBL" id="JAWRVE010000170">
    <property type="protein sequence ID" value="KAL1851672.1"/>
    <property type="molecule type" value="Genomic_DNA"/>
</dbReference>
<comment type="similarity">
    <text evidence="1">Belongs to the carbon-nitrogen hydrolase superfamily. Nitrilase family.</text>
</comment>
<gene>
    <name evidence="7" type="ORF">Daus18300_012481</name>
</gene>
<dbReference type="Gene3D" id="3.60.110.10">
    <property type="entry name" value="Carbon-nitrogen hydrolase"/>
    <property type="match status" value="1"/>
</dbReference>
<feature type="domain" description="CN hydrolase" evidence="6">
    <location>
        <begin position="28"/>
        <end position="302"/>
    </location>
</feature>
<comment type="catalytic activity">
    <reaction evidence="3">
        <text>a nitrile + 2 H2O = a carboxylate + NH4(+)</text>
        <dbReference type="Rhea" id="RHEA:21724"/>
        <dbReference type="ChEBI" id="CHEBI:15377"/>
        <dbReference type="ChEBI" id="CHEBI:18379"/>
        <dbReference type="ChEBI" id="CHEBI:28938"/>
        <dbReference type="ChEBI" id="CHEBI:29067"/>
        <dbReference type="EC" id="3.5.5.1"/>
    </reaction>
</comment>
<dbReference type="SUPFAM" id="SSF56317">
    <property type="entry name" value="Carbon-nitrogen hydrolase"/>
    <property type="match status" value="1"/>
</dbReference>
<sequence length="349" mass="38064">MIPFHALALLLSVVAAAPTKSTPNYNNLTVAIVRAEPANWPTPLMNKRWDGVSFNLDATVTKGVGLVEEAARNGANLVVFPELWFPGYPKGIADPVSLAPLLENYIDNSLVLNSTDWQSLVQAAVSNQIYIAPAFSRKENGALYMGQALISPNGTAFVRHKLRSSGGEREIWSDGTMDELQVLETPYGRWGILECWEHFHPSMTFRMQAQAETLHIAAWPYTPDAADATAAYWESLEVNLAAARTYAVNSGAPLVFASVGNARFLDAQGLDLTVVDAATSTQEVPLVYQSFNTTGLTKTVPYTADGEQSWAVLQQMVDGFPSYIPKVSGDFVTRQVHLIQDLLATTQSI</sequence>
<reference evidence="7 8" key="1">
    <citation type="journal article" date="2024" name="IMA Fungus">
        <title>IMA Genome - F19 : A genome assembly and annotation guide to empower mycologists, including annotated draft genome sequences of Ceratocystis pirilliformis, Diaporthe australafricana, Fusarium ophioides, Paecilomyces lecythidis, and Sporothrix stenoceras.</title>
        <authorList>
            <person name="Aylward J."/>
            <person name="Wilson A.M."/>
            <person name="Visagie C.M."/>
            <person name="Spraker J."/>
            <person name="Barnes I."/>
            <person name="Buitendag C."/>
            <person name="Ceriani C."/>
            <person name="Del Mar Angel L."/>
            <person name="du Plessis D."/>
            <person name="Fuchs T."/>
            <person name="Gasser K."/>
            <person name="Kramer D."/>
            <person name="Li W."/>
            <person name="Munsamy K."/>
            <person name="Piso A."/>
            <person name="Price J.L."/>
            <person name="Sonnekus B."/>
            <person name="Thomas C."/>
            <person name="van der Nest A."/>
            <person name="van Dijk A."/>
            <person name="van Heerden A."/>
            <person name="van Vuuren N."/>
            <person name="Yilmaz N."/>
            <person name="Duong T.A."/>
            <person name="van der Merwe N.A."/>
            <person name="Wingfield M.J."/>
            <person name="Wingfield B.D."/>
        </authorList>
    </citation>
    <scope>NUCLEOTIDE SEQUENCE [LARGE SCALE GENOMIC DNA]</scope>
    <source>
        <strain evidence="7 8">CMW 18300</strain>
    </source>
</reference>
<dbReference type="PROSITE" id="PS50263">
    <property type="entry name" value="CN_HYDROLASE"/>
    <property type="match status" value="1"/>
</dbReference>
<evidence type="ECO:0000256" key="1">
    <source>
        <dbReference type="ARBA" id="ARBA00008129"/>
    </source>
</evidence>